<evidence type="ECO:0000256" key="1">
    <source>
        <dbReference type="SAM" id="Phobius"/>
    </source>
</evidence>
<dbReference type="RefSeq" id="XP_046073723.1">
    <property type="nucleotide sequence ID" value="XM_046216012.1"/>
</dbReference>
<dbReference type="AlphaFoldDB" id="A0AAD4KSC8"/>
<keyword evidence="3" id="KW-1185">Reference proteome</keyword>
<keyword evidence="1" id="KW-0812">Transmembrane</keyword>
<evidence type="ECO:0000313" key="2">
    <source>
        <dbReference type="EMBL" id="KAH8699259.1"/>
    </source>
</evidence>
<gene>
    <name evidence="2" type="ORF">BGW36DRAFT_377603</name>
</gene>
<dbReference type="EMBL" id="JAJTJA010000005">
    <property type="protein sequence ID" value="KAH8699259.1"/>
    <property type="molecule type" value="Genomic_DNA"/>
</dbReference>
<dbReference type="InterPro" id="IPR057394">
    <property type="entry name" value="PIGBOS1"/>
</dbReference>
<dbReference type="GeneID" id="70246299"/>
<dbReference type="Pfam" id="PF23670">
    <property type="entry name" value="PIGBOS1"/>
    <property type="match status" value="1"/>
</dbReference>
<name>A0AAD4KSC8_9EURO</name>
<evidence type="ECO:0000313" key="3">
    <source>
        <dbReference type="Proteomes" id="UP001201262"/>
    </source>
</evidence>
<comment type="caution">
    <text evidence="2">The sequence shown here is derived from an EMBL/GenBank/DDBJ whole genome shotgun (WGS) entry which is preliminary data.</text>
</comment>
<sequence>MSGMRGLVPATVAIGVGVFTGYYTFQPAFQQLQTEKRTDQRSVSLTSPQTAFGNGIFFFFEVVRHQKLLTP</sequence>
<keyword evidence="1" id="KW-1133">Transmembrane helix</keyword>
<organism evidence="2 3">
    <name type="scientific">Talaromyces proteolyticus</name>
    <dbReference type="NCBI Taxonomy" id="1131652"/>
    <lineage>
        <taxon>Eukaryota</taxon>
        <taxon>Fungi</taxon>
        <taxon>Dikarya</taxon>
        <taxon>Ascomycota</taxon>
        <taxon>Pezizomycotina</taxon>
        <taxon>Eurotiomycetes</taxon>
        <taxon>Eurotiomycetidae</taxon>
        <taxon>Eurotiales</taxon>
        <taxon>Trichocomaceae</taxon>
        <taxon>Talaromyces</taxon>
        <taxon>Talaromyces sect. Bacilispori</taxon>
    </lineage>
</organism>
<protein>
    <submittedName>
        <fullName evidence="2">Uncharacterized protein</fullName>
    </submittedName>
</protein>
<keyword evidence="1" id="KW-0472">Membrane</keyword>
<proteinExistence type="predicted"/>
<dbReference type="Proteomes" id="UP001201262">
    <property type="component" value="Unassembled WGS sequence"/>
</dbReference>
<accession>A0AAD4KSC8</accession>
<feature type="transmembrane region" description="Helical" evidence="1">
    <location>
        <begin position="6"/>
        <end position="25"/>
    </location>
</feature>
<reference evidence="2" key="1">
    <citation type="submission" date="2021-12" db="EMBL/GenBank/DDBJ databases">
        <title>Convergent genome expansion in fungi linked to evolution of root-endophyte symbiosis.</title>
        <authorList>
            <consortium name="DOE Joint Genome Institute"/>
            <person name="Ke Y.-H."/>
            <person name="Bonito G."/>
            <person name="Liao H.-L."/>
            <person name="Looney B."/>
            <person name="Rojas-Flechas A."/>
            <person name="Nash J."/>
            <person name="Hameed K."/>
            <person name="Schadt C."/>
            <person name="Martin F."/>
            <person name="Crous P.W."/>
            <person name="Miettinen O."/>
            <person name="Magnuson J.K."/>
            <person name="Labbe J."/>
            <person name="Jacobson D."/>
            <person name="Doktycz M.J."/>
            <person name="Veneault-Fourrey C."/>
            <person name="Kuo A."/>
            <person name="Mondo S."/>
            <person name="Calhoun S."/>
            <person name="Riley R."/>
            <person name="Ohm R."/>
            <person name="LaButti K."/>
            <person name="Andreopoulos B."/>
            <person name="Pangilinan J."/>
            <person name="Nolan M."/>
            <person name="Tritt A."/>
            <person name="Clum A."/>
            <person name="Lipzen A."/>
            <person name="Daum C."/>
            <person name="Barry K."/>
            <person name="Grigoriev I.V."/>
            <person name="Vilgalys R."/>
        </authorList>
    </citation>
    <scope>NUCLEOTIDE SEQUENCE</scope>
    <source>
        <strain evidence="2">PMI_201</strain>
    </source>
</reference>